<name>A0ABV7HDE4_9GAMM</name>
<dbReference type="InterPro" id="IPR058163">
    <property type="entry name" value="LysR-type_TF_proteobact-type"/>
</dbReference>
<evidence type="ECO:0000256" key="2">
    <source>
        <dbReference type="ARBA" id="ARBA00023015"/>
    </source>
</evidence>
<dbReference type="SUPFAM" id="SSF53850">
    <property type="entry name" value="Periplasmic binding protein-like II"/>
    <property type="match status" value="1"/>
</dbReference>
<feature type="domain" description="HTH lysR-type" evidence="5">
    <location>
        <begin position="7"/>
        <end position="64"/>
    </location>
</feature>
<evidence type="ECO:0000256" key="1">
    <source>
        <dbReference type="ARBA" id="ARBA00009437"/>
    </source>
</evidence>
<evidence type="ECO:0000256" key="3">
    <source>
        <dbReference type="ARBA" id="ARBA00023125"/>
    </source>
</evidence>
<keyword evidence="7" id="KW-1185">Reference proteome</keyword>
<dbReference type="PRINTS" id="PR00039">
    <property type="entry name" value="HTHLYSR"/>
</dbReference>
<comment type="similarity">
    <text evidence="1">Belongs to the LysR transcriptional regulatory family.</text>
</comment>
<dbReference type="PANTHER" id="PTHR30537">
    <property type="entry name" value="HTH-TYPE TRANSCRIPTIONAL REGULATOR"/>
    <property type="match status" value="1"/>
</dbReference>
<keyword evidence="2" id="KW-0805">Transcription regulation</keyword>
<dbReference type="Pfam" id="PF03466">
    <property type="entry name" value="LysR_substrate"/>
    <property type="match status" value="1"/>
</dbReference>
<evidence type="ECO:0000313" key="6">
    <source>
        <dbReference type="EMBL" id="MFC3150140.1"/>
    </source>
</evidence>
<accession>A0ABV7HDE4</accession>
<dbReference type="Pfam" id="PF00126">
    <property type="entry name" value="HTH_1"/>
    <property type="match status" value="1"/>
</dbReference>
<dbReference type="SUPFAM" id="SSF46785">
    <property type="entry name" value="Winged helix' DNA-binding domain"/>
    <property type="match status" value="1"/>
</dbReference>
<dbReference type="PANTHER" id="PTHR30537:SF35">
    <property type="entry name" value="TRANSCRIPTIONAL REGULATORY PROTEIN"/>
    <property type="match status" value="1"/>
</dbReference>
<dbReference type="InterPro" id="IPR005119">
    <property type="entry name" value="LysR_subst-bd"/>
</dbReference>
<dbReference type="InterPro" id="IPR036390">
    <property type="entry name" value="WH_DNA-bd_sf"/>
</dbReference>
<sequence length="307" mass="34850">MRTKNFTILKLLAIFVTVIESGSFAEAARRLHSSRSRISEQVAQLEQHLGIRLIQRSTRKLSITPEGQEIFDEAQQLPQLLNKVDAIASPQTPKGRVSITMNTDIAVTHFIPALDDFHNAFPEIEIDLIADDYPLDLIEETIDLAIRIGFPKDDSLIARPMFQESFGIFCTPDFLKKNAHKNKTVQSIEELEQLRWIILNQSTPNGLIELIQDQQKVLIQPKRYDKCNSPMAMQHMIKAGQGVGLLLPTTVKDAIKNQSLVQLFPDIQSAPLVFSLVYPSRKQVPLRVRCLIDFLMKRNIFHSPFNA</sequence>
<dbReference type="Proteomes" id="UP001595476">
    <property type="component" value="Unassembled WGS sequence"/>
</dbReference>
<dbReference type="CDD" id="cd08422">
    <property type="entry name" value="PBP2_CrgA_like"/>
    <property type="match status" value="1"/>
</dbReference>
<evidence type="ECO:0000259" key="5">
    <source>
        <dbReference type="PROSITE" id="PS50931"/>
    </source>
</evidence>
<dbReference type="RefSeq" id="WP_386716394.1">
    <property type="nucleotide sequence ID" value="NZ_JBHRSZ010000002.1"/>
</dbReference>
<dbReference type="PROSITE" id="PS50931">
    <property type="entry name" value="HTH_LYSR"/>
    <property type="match status" value="1"/>
</dbReference>
<dbReference type="InterPro" id="IPR036388">
    <property type="entry name" value="WH-like_DNA-bd_sf"/>
</dbReference>
<proteinExistence type="inferred from homology"/>
<organism evidence="6 7">
    <name type="scientific">Litoribrevibacter euphylliae</name>
    <dbReference type="NCBI Taxonomy" id="1834034"/>
    <lineage>
        <taxon>Bacteria</taxon>
        <taxon>Pseudomonadati</taxon>
        <taxon>Pseudomonadota</taxon>
        <taxon>Gammaproteobacteria</taxon>
        <taxon>Oceanospirillales</taxon>
        <taxon>Oceanospirillaceae</taxon>
        <taxon>Litoribrevibacter</taxon>
    </lineage>
</organism>
<evidence type="ECO:0000256" key="4">
    <source>
        <dbReference type="ARBA" id="ARBA00023163"/>
    </source>
</evidence>
<protein>
    <submittedName>
        <fullName evidence="6">LysR family transcriptional regulator</fullName>
    </submittedName>
</protein>
<keyword evidence="4" id="KW-0804">Transcription</keyword>
<dbReference type="Gene3D" id="1.10.10.10">
    <property type="entry name" value="Winged helix-like DNA-binding domain superfamily/Winged helix DNA-binding domain"/>
    <property type="match status" value="1"/>
</dbReference>
<comment type="caution">
    <text evidence="6">The sequence shown here is derived from an EMBL/GenBank/DDBJ whole genome shotgun (WGS) entry which is preliminary data.</text>
</comment>
<gene>
    <name evidence="6" type="ORF">ACFOEK_03810</name>
</gene>
<keyword evidence="3" id="KW-0238">DNA-binding</keyword>
<dbReference type="InterPro" id="IPR000847">
    <property type="entry name" value="LysR_HTH_N"/>
</dbReference>
<reference evidence="7" key="1">
    <citation type="journal article" date="2019" name="Int. J. Syst. Evol. Microbiol.">
        <title>The Global Catalogue of Microorganisms (GCM) 10K type strain sequencing project: providing services to taxonomists for standard genome sequencing and annotation.</title>
        <authorList>
            <consortium name="The Broad Institute Genomics Platform"/>
            <consortium name="The Broad Institute Genome Sequencing Center for Infectious Disease"/>
            <person name="Wu L."/>
            <person name="Ma J."/>
        </authorList>
    </citation>
    <scope>NUCLEOTIDE SEQUENCE [LARGE SCALE GENOMIC DNA]</scope>
    <source>
        <strain evidence="7">KCTC 52438</strain>
    </source>
</reference>
<dbReference type="EMBL" id="JBHRSZ010000002">
    <property type="protein sequence ID" value="MFC3150140.1"/>
    <property type="molecule type" value="Genomic_DNA"/>
</dbReference>
<dbReference type="Gene3D" id="3.40.190.290">
    <property type="match status" value="1"/>
</dbReference>
<evidence type="ECO:0000313" key="7">
    <source>
        <dbReference type="Proteomes" id="UP001595476"/>
    </source>
</evidence>